<name>A0A4S4LMU2_9AGAM</name>
<gene>
    <name evidence="3" type="ORF">EW146_g6939</name>
</gene>
<dbReference type="Pfam" id="PF02201">
    <property type="entry name" value="SWIB"/>
    <property type="match status" value="1"/>
</dbReference>
<dbReference type="Gene3D" id="1.10.245.10">
    <property type="entry name" value="SWIB/MDM2 domain"/>
    <property type="match status" value="1"/>
</dbReference>
<dbReference type="OrthoDB" id="10251073at2759"/>
<accession>A0A4S4LMU2</accession>
<dbReference type="InterPro" id="IPR003121">
    <property type="entry name" value="SWIB_MDM2_domain"/>
</dbReference>
<feature type="compositionally biased region" description="Low complexity" evidence="1">
    <location>
        <begin position="125"/>
        <end position="136"/>
    </location>
</feature>
<dbReference type="AlphaFoldDB" id="A0A4S4LMU2"/>
<organism evidence="3 4">
    <name type="scientific">Bondarzewia mesenterica</name>
    <dbReference type="NCBI Taxonomy" id="1095465"/>
    <lineage>
        <taxon>Eukaryota</taxon>
        <taxon>Fungi</taxon>
        <taxon>Dikarya</taxon>
        <taxon>Basidiomycota</taxon>
        <taxon>Agaricomycotina</taxon>
        <taxon>Agaricomycetes</taxon>
        <taxon>Russulales</taxon>
        <taxon>Bondarzewiaceae</taxon>
        <taxon>Bondarzewia</taxon>
    </lineage>
</organism>
<dbReference type="InterPro" id="IPR036885">
    <property type="entry name" value="SWIB_MDM2_dom_sf"/>
</dbReference>
<comment type="caution">
    <text evidence="3">The sequence shown here is derived from an EMBL/GenBank/DDBJ whole genome shotgun (WGS) entry which is preliminary data.</text>
</comment>
<proteinExistence type="predicted"/>
<reference evidence="3 4" key="1">
    <citation type="submission" date="2019-02" db="EMBL/GenBank/DDBJ databases">
        <title>Genome sequencing of the rare red list fungi Bondarzewia mesenterica.</title>
        <authorList>
            <person name="Buettner E."/>
            <person name="Kellner H."/>
        </authorList>
    </citation>
    <scope>NUCLEOTIDE SEQUENCE [LARGE SCALE GENOMIC DNA]</scope>
    <source>
        <strain evidence="3 4">DSM 108281</strain>
    </source>
</reference>
<evidence type="ECO:0000259" key="2">
    <source>
        <dbReference type="PROSITE" id="PS51925"/>
    </source>
</evidence>
<dbReference type="PANTHER" id="PTHR13844">
    <property type="entry name" value="SWI/SNF-RELATED MATRIX-ASSOCIATED ACTIN-DEPENDENT REGULATOR OF CHROMATIN SUBFAMILY D"/>
    <property type="match status" value="1"/>
</dbReference>
<evidence type="ECO:0000313" key="3">
    <source>
        <dbReference type="EMBL" id="THH13255.1"/>
    </source>
</evidence>
<feature type="region of interest" description="Disordered" evidence="1">
    <location>
        <begin position="32"/>
        <end position="178"/>
    </location>
</feature>
<dbReference type="InterPro" id="IPR019835">
    <property type="entry name" value="SWIB_domain"/>
</dbReference>
<dbReference type="PROSITE" id="PS51925">
    <property type="entry name" value="SWIB_MDM2"/>
    <property type="match status" value="1"/>
</dbReference>
<protein>
    <recommendedName>
        <fullName evidence="2">DM2 domain-containing protein</fullName>
    </recommendedName>
</protein>
<feature type="compositionally biased region" description="Basic and acidic residues" evidence="1">
    <location>
        <begin position="72"/>
        <end position="81"/>
    </location>
</feature>
<feature type="compositionally biased region" description="Acidic residues" evidence="1">
    <location>
        <begin position="52"/>
        <end position="71"/>
    </location>
</feature>
<sequence>MDIQSFEPRIRAILSAPDTDLSTISAKRVRKQLREEEGVNPQFLYENKRSQEDDDEGEGEGEGEQEVDDEDSGVKRNRNEDGDVGEDIEEEEEEKRRPKKKTKASKTELSDAELARQLSNELNGRSRSSRAGTSTRGRGRTVKANGGAKRGRKVKSAETVQSGDEGSEASEAPKKRGGGFKKEYALSEELAAILNVERMSRPQVVKHLWIYIKENGLQFPDDRRQIVCDDRLRALFGVDKISMFTMNKVLGNFLHDIEA</sequence>
<evidence type="ECO:0000256" key="1">
    <source>
        <dbReference type="SAM" id="MobiDB-lite"/>
    </source>
</evidence>
<dbReference type="CDD" id="cd10567">
    <property type="entry name" value="SWIB-MDM2_like"/>
    <property type="match status" value="1"/>
</dbReference>
<dbReference type="SUPFAM" id="SSF47592">
    <property type="entry name" value="SWIB/MDM2 domain"/>
    <property type="match status" value="1"/>
</dbReference>
<feature type="domain" description="DM2" evidence="2">
    <location>
        <begin position="179"/>
        <end position="256"/>
    </location>
</feature>
<dbReference type="SMART" id="SM00151">
    <property type="entry name" value="SWIB"/>
    <property type="match status" value="1"/>
</dbReference>
<dbReference type="EMBL" id="SGPL01000372">
    <property type="protein sequence ID" value="THH13255.1"/>
    <property type="molecule type" value="Genomic_DNA"/>
</dbReference>
<evidence type="ECO:0000313" key="4">
    <source>
        <dbReference type="Proteomes" id="UP000310158"/>
    </source>
</evidence>
<keyword evidence="4" id="KW-1185">Reference proteome</keyword>
<dbReference type="Proteomes" id="UP000310158">
    <property type="component" value="Unassembled WGS sequence"/>
</dbReference>
<feature type="compositionally biased region" description="Acidic residues" evidence="1">
    <location>
        <begin position="82"/>
        <end position="93"/>
    </location>
</feature>